<reference evidence="3" key="1">
    <citation type="submission" date="2016-07" db="EMBL/GenBank/DDBJ databases">
        <title>Nontailed viruses are major unrecognized killers of bacteria in the ocean.</title>
        <authorList>
            <person name="Kauffman K."/>
            <person name="Hussain F."/>
            <person name="Yang J."/>
            <person name="Arevalo P."/>
            <person name="Brown J."/>
            <person name="Cutler M."/>
            <person name="Kelly L."/>
            <person name="Polz M.F."/>
        </authorList>
    </citation>
    <scope>NUCLEOTIDE SEQUENCE [LARGE SCALE GENOMIC DNA]</scope>
    <source>
        <strain evidence="3">10N.261.45.A10</strain>
    </source>
</reference>
<dbReference type="EMBL" id="MDAL01000060">
    <property type="protein sequence ID" value="PMN88299.1"/>
    <property type="molecule type" value="Genomic_DNA"/>
</dbReference>
<accession>A0A2N7L4J0</accession>
<organism evidence="2 3">
    <name type="scientific">Enterovibrio norvegicus</name>
    <dbReference type="NCBI Taxonomy" id="188144"/>
    <lineage>
        <taxon>Bacteria</taxon>
        <taxon>Pseudomonadati</taxon>
        <taxon>Pseudomonadota</taxon>
        <taxon>Gammaproteobacteria</taxon>
        <taxon>Vibrionales</taxon>
        <taxon>Vibrionaceae</taxon>
        <taxon>Enterovibrio</taxon>
    </lineage>
</organism>
<gene>
    <name evidence="2" type="ORF">BCT23_07700</name>
</gene>
<evidence type="ECO:0000313" key="3">
    <source>
        <dbReference type="Proteomes" id="UP000235387"/>
    </source>
</evidence>
<comment type="caution">
    <text evidence="2">The sequence shown here is derived from an EMBL/GenBank/DDBJ whole genome shotgun (WGS) entry which is preliminary data.</text>
</comment>
<feature type="compositionally biased region" description="Gly residues" evidence="1">
    <location>
        <begin position="234"/>
        <end position="255"/>
    </location>
</feature>
<evidence type="ECO:0000256" key="1">
    <source>
        <dbReference type="SAM" id="MobiDB-lite"/>
    </source>
</evidence>
<dbReference type="AlphaFoldDB" id="A0A2N7L4J0"/>
<dbReference type="Proteomes" id="UP000235387">
    <property type="component" value="Unassembled WGS sequence"/>
</dbReference>
<protein>
    <submittedName>
        <fullName evidence="2">Uncharacterized protein</fullName>
    </submittedName>
</protein>
<feature type="region of interest" description="Disordered" evidence="1">
    <location>
        <begin position="232"/>
        <end position="255"/>
    </location>
</feature>
<name>A0A2N7L4J0_9GAMM</name>
<sequence>MGWFTDIFKGIGDAISAVGDAISTAVTTVANAVSTAVSAVDEFLSDVGDKIAEATADIPIINGITAAVATVVDGVTDAAEIVTHHFMMNVAQVGQAVGTVVSTTGEVVDAAIEGHGECIPDIIKEGVGEIVETAEEHIAMHLEHDIELLQIPIDMISEASSELLTGIIGHNEISQAPLLLDDAQSFVFDKLTDHVVDPAMEAWETANNHVFGNTVDGLSHADMGMGWLTDHGTGHGGGHGTDMGHGTDTGHGTDMGHGTDHGSSCGCGDTTMPAAADEFMWV</sequence>
<dbReference type="RefSeq" id="WP_102392243.1">
    <property type="nucleotide sequence ID" value="NZ_JBFRLP010000029.1"/>
</dbReference>
<evidence type="ECO:0000313" key="2">
    <source>
        <dbReference type="EMBL" id="PMN88299.1"/>
    </source>
</evidence>
<proteinExistence type="predicted"/>